<dbReference type="EMBL" id="KV925982">
    <property type="protein sequence ID" value="PIO36692.1"/>
    <property type="molecule type" value="Genomic_DNA"/>
</dbReference>
<proteinExistence type="predicted"/>
<organism evidence="2 3">
    <name type="scientific">Aquarana catesbeiana</name>
    <name type="common">American bullfrog</name>
    <name type="synonym">Rana catesbeiana</name>
    <dbReference type="NCBI Taxonomy" id="8400"/>
    <lineage>
        <taxon>Eukaryota</taxon>
        <taxon>Metazoa</taxon>
        <taxon>Chordata</taxon>
        <taxon>Craniata</taxon>
        <taxon>Vertebrata</taxon>
        <taxon>Euteleostomi</taxon>
        <taxon>Amphibia</taxon>
        <taxon>Batrachia</taxon>
        <taxon>Anura</taxon>
        <taxon>Neobatrachia</taxon>
        <taxon>Ranoidea</taxon>
        <taxon>Ranidae</taxon>
        <taxon>Aquarana</taxon>
    </lineage>
</organism>
<keyword evidence="3" id="KW-1185">Reference proteome</keyword>
<feature type="compositionally biased region" description="Basic and acidic residues" evidence="1">
    <location>
        <begin position="67"/>
        <end position="93"/>
    </location>
</feature>
<evidence type="ECO:0000313" key="2">
    <source>
        <dbReference type="EMBL" id="PIO36692.1"/>
    </source>
</evidence>
<name>A0A2G9S964_AQUCT</name>
<sequence>GHNQIKRKATLDKLVKLAKPLYPGAHINYLPAKIGGLRSPYNSDPNPDYIQAVAEVLEVWQEEEEDGPTHTGEKRLGTPEDTRDPPPPKEGEVTKNQAEDEEGNVLKVGEIVTTTGDLDVEEEESHFTSDSAQILIGATMGCKRDLENIKHNINDVQQKIKKIIDGLGRI</sequence>
<gene>
    <name evidence="2" type="ORF">AB205_0072030</name>
</gene>
<dbReference type="AlphaFoldDB" id="A0A2G9S964"/>
<feature type="non-terminal residue" evidence="2">
    <location>
        <position position="1"/>
    </location>
</feature>
<evidence type="ECO:0000313" key="3">
    <source>
        <dbReference type="Proteomes" id="UP000228934"/>
    </source>
</evidence>
<dbReference type="Proteomes" id="UP000228934">
    <property type="component" value="Unassembled WGS sequence"/>
</dbReference>
<accession>A0A2G9S964</accession>
<reference evidence="3" key="1">
    <citation type="journal article" date="2017" name="Nat. Commun.">
        <title>The North American bullfrog draft genome provides insight into hormonal regulation of long noncoding RNA.</title>
        <authorList>
            <person name="Hammond S.A."/>
            <person name="Warren R.L."/>
            <person name="Vandervalk B.P."/>
            <person name="Kucuk E."/>
            <person name="Khan H."/>
            <person name="Gibb E.A."/>
            <person name="Pandoh P."/>
            <person name="Kirk H."/>
            <person name="Zhao Y."/>
            <person name="Jones M."/>
            <person name="Mungall A.J."/>
            <person name="Coope R."/>
            <person name="Pleasance S."/>
            <person name="Moore R.A."/>
            <person name="Holt R.A."/>
            <person name="Round J.M."/>
            <person name="Ohora S."/>
            <person name="Walle B.V."/>
            <person name="Veldhoen N."/>
            <person name="Helbing C.C."/>
            <person name="Birol I."/>
        </authorList>
    </citation>
    <scope>NUCLEOTIDE SEQUENCE [LARGE SCALE GENOMIC DNA]</scope>
</reference>
<evidence type="ECO:0000256" key="1">
    <source>
        <dbReference type="SAM" id="MobiDB-lite"/>
    </source>
</evidence>
<feature type="region of interest" description="Disordered" evidence="1">
    <location>
        <begin position="61"/>
        <end position="105"/>
    </location>
</feature>
<protein>
    <submittedName>
        <fullName evidence="2">Uncharacterized protein</fullName>
    </submittedName>
</protein>